<reference evidence="2" key="1">
    <citation type="journal article" date="2024" name="Proc. Natl. Acad. Sci. U.S.A.">
        <title>Extraordinary preservation of gene collinearity over three hundred million years revealed in homosporous lycophytes.</title>
        <authorList>
            <person name="Li C."/>
            <person name="Wickell D."/>
            <person name="Kuo L.Y."/>
            <person name="Chen X."/>
            <person name="Nie B."/>
            <person name="Liao X."/>
            <person name="Peng D."/>
            <person name="Ji J."/>
            <person name="Jenkins J."/>
            <person name="Williams M."/>
            <person name="Shu S."/>
            <person name="Plott C."/>
            <person name="Barry K."/>
            <person name="Rajasekar S."/>
            <person name="Grimwood J."/>
            <person name="Han X."/>
            <person name="Sun S."/>
            <person name="Hou Z."/>
            <person name="He W."/>
            <person name="Dai G."/>
            <person name="Sun C."/>
            <person name="Schmutz J."/>
            <person name="Leebens-Mack J.H."/>
            <person name="Li F.W."/>
            <person name="Wang L."/>
        </authorList>
    </citation>
    <scope>NUCLEOTIDE SEQUENCE [LARGE SCALE GENOMIC DNA]</scope>
    <source>
        <strain evidence="2">cv. PW_Plant_1</strain>
    </source>
</reference>
<dbReference type="EMBL" id="CM055098">
    <property type="protein sequence ID" value="KAJ7549131.1"/>
    <property type="molecule type" value="Genomic_DNA"/>
</dbReference>
<evidence type="ECO:0000313" key="1">
    <source>
        <dbReference type="EMBL" id="KAJ7549131.1"/>
    </source>
</evidence>
<gene>
    <name evidence="1" type="ORF">O6H91_07G041500</name>
</gene>
<protein>
    <submittedName>
        <fullName evidence="1">Uncharacterized protein</fullName>
    </submittedName>
</protein>
<comment type="caution">
    <text evidence="1">The sequence shown here is derived from an EMBL/GenBank/DDBJ whole genome shotgun (WGS) entry which is preliminary data.</text>
</comment>
<organism evidence="1 2">
    <name type="scientific">Diphasiastrum complanatum</name>
    <name type="common">Issler's clubmoss</name>
    <name type="synonym">Lycopodium complanatum</name>
    <dbReference type="NCBI Taxonomy" id="34168"/>
    <lineage>
        <taxon>Eukaryota</taxon>
        <taxon>Viridiplantae</taxon>
        <taxon>Streptophyta</taxon>
        <taxon>Embryophyta</taxon>
        <taxon>Tracheophyta</taxon>
        <taxon>Lycopodiopsida</taxon>
        <taxon>Lycopodiales</taxon>
        <taxon>Lycopodiaceae</taxon>
        <taxon>Lycopodioideae</taxon>
        <taxon>Diphasiastrum</taxon>
    </lineage>
</organism>
<accession>A0ACC2D4C4</accession>
<dbReference type="Proteomes" id="UP001162992">
    <property type="component" value="Chromosome 7"/>
</dbReference>
<proteinExistence type="predicted"/>
<sequence>MNYEKLKDAEKMLKEANKLTKLSFARWSADWAEATPLYEQAGLAFKLAKETAKAKEAFEKAAMGQERLLSPWQAAKHMEAAGGLAKELGNWTEVADFYKRACELYAESGKPQPGADALARGARALEDAVPDEAVRLYLDSCAILEEEDKEQLAFDTYRAATNLYLKLQRCMWLWSRFEDAANMLLRWGLAADKCKAIQSQCKAYLSAIITYLYAQDLKQAEQCHVDCTQIDVFLQSEQNACAEKLLQAYREADPEEIKYVVSKSSTIQHLDHMIIRLAKQLPTGDMKAIASASGNIQDNELDVNNCIC</sequence>
<evidence type="ECO:0000313" key="2">
    <source>
        <dbReference type="Proteomes" id="UP001162992"/>
    </source>
</evidence>
<keyword evidence="2" id="KW-1185">Reference proteome</keyword>
<name>A0ACC2D4C4_DIPCM</name>